<dbReference type="GO" id="GO:0016989">
    <property type="term" value="F:sigma factor antagonist activity"/>
    <property type="evidence" value="ECO:0007669"/>
    <property type="project" value="TreeGrafter"/>
</dbReference>
<evidence type="ECO:0000256" key="1">
    <source>
        <dbReference type="SAM" id="Phobius"/>
    </source>
</evidence>
<keyword evidence="1" id="KW-0472">Membrane</keyword>
<protein>
    <submittedName>
        <fullName evidence="4">Iron dicitrate transporter FecR</fullName>
    </submittedName>
</protein>
<reference evidence="4 5" key="1">
    <citation type="submission" date="2019-07" db="EMBL/GenBank/DDBJ databases">
        <title>Whole genome shotgun sequence of Chitinophaga cymbidii NBRC 109752.</title>
        <authorList>
            <person name="Hosoyama A."/>
            <person name="Uohara A."/>
            <person name="Ohji S."/>
            <person name="Ichikawa N."/>
        </authorList>
    </citation>
    <scope>NUCLEOTIDE SEQUENCE [LARGE SCALE GENOMIC DNA]</scope>
    <source>
        <strain evidence="4 5">NBRC 109752</strain>
    </source>
</reference>
<dbReference type="Proteomes" id="UP000321436">
    <property type="component" value="Unassembled WGS sequence"/>
</dbReference>
<dbReference type="InterPro" id="IPR032508">
    <property type="entry name" value="FecR_C"/>
</dbReference>
<dbReference type="PANTHER" id="PTHR30273:SF2">
    <property type="entry name" value="PROTEIN FECR"/>
    <property type="match status" value="1"/>
</dbReference>
<proteinExistence type="predicted"/>
<keyword evidence="1" id="KW-1133">Transmembrane helix</keyword>
<dbReference type="AlphaFoldDB" id="A0A512RJE0"/>
<dbReference type="PIRSF" id="PIRSF018266">
    <property type="entry name" value="FecR"/>
    <property type="match status" value="1"/>
</dbReference>
<dbReference type="EMBL" id="BKAU01000001">
    <property type="protein sequence ID" value="GEP95800.1"/>
    <property type="molecule type" value="Genomic_DNA"/>
</dbReference>
<accession>A0A512RJE0</accession>
<evidence type="ECO:0000259" key="2">
    <source>
        <dbReference type="Pfam" id="PF04773"/>
    </source>
</evidence>
<evidence type="ECO:0000313" key="4">
    <source>
        <dbReference type="EMBL" id="GEP95800.1"/>
    </source>
</evidence>
<gene>
    <name evidence="4" type="ORF">CCY01nite_20600</name>
</gene>
<dbReference type="InterPro" id="IPR006860">
    <property type="entry name" value="FecR"/>
</dbReference>
<dbReference type="InterPro" id="IPR012373">
    <property type="entry name" value="Ferrdict_sens_TM"/>
</dbReference>
<keyword evidence="5" id="KW-1185">Reference proteome</keyword>
<dbReference type="Gene3D" id="2.60.120.1440">
    <property type="match status" value="1"/>
</dbReference>
<dbReference type="Gene3D" id="3.55.50.30">
    <property type="match status" value="1"/>
</dbReference>
<evidence type="ECO:0000259" key="3">
    <source>
        <dbReference type="Pfam" id="PF16344"/>
    </source>
</evidence>
<keyword evidence="1" id="KW-0812">Transmembrane</keyword>
<organism evidence="4 5">
    <name type="scientific">Chitinophaga cymbidii</name>
    <dbReference type="NCBI Taxonomy" id="1096750"/>
    <lineage>
        <taxon>Bacteria</taxon>
        <taxon>Pseudomonadati</taxon>
        <taxon>Bacteroidota</taxon>
        <taxon>Chitinophagia</taxon>
        <taxon>Chitinophagales</taxon>
        <taxon>Chitinophagaceae</taxon>
        <taxon>Chitinophaga</taxon>
    </lineage>
</organism>
<feature type="domain" description="Protein FecR C-terminal" evidence="3">
    <location>
        <begin position="311"/>
        <end position="379"/>
    </location>
</feature>
<name>A0A512RJE0_9BACT</name>
<sequence>MQYLMERYFNDTCTAEERQELAEWISEAGHDDDLKAVVAQTWERFHPADQMPDEVSARIQAALFSDEKLRVRSLYRWLAAACVLLLAVGAGLFWLSKSEKPAPQVAQHNRYKNEVPAGGNKAVLTLGDGTVINLDSAANGVLTTQGRVRVVKLANGQLSYELEGQADGVVLYNTMRTPRGGEYRLSLPDGTIAWLNAASSITYPTAFTGDIRDVKITGEVYFEVAKDAGKPFMVEAGKMKIEVLGTHFNVNAYAAEPMVKTTLLEGAVKVSGGGRGDVLQPGQQAQLARNGDMKVVDDVDLEAVMAWKNGYFQFLDADMPAVMRQLENWYDVTVSYEEGFVPRRSFGGGIQRSLPLSKVLTILEENNVRFRVEGKNITVLK</sequence>
<feature type="domain" description="FecR protein" evidence="2">
    <location>
        <begin position="174"/>
        <end position="269"/>
    </location>
</feature>
<comment type="caution">
    <text evidence="4">The sequence shown here is derived from an EMBL/GenBank/DDBJ whole genome shotgun (WGS) entry which is preliminary data.</text>
</comment>
<dbReference type="PANTHER" id="PTHR30273">
    <property type="entry name" value="PERIPLASMIC SIGNAL SENSOR AND SIGMA FACTOR ACTIVATOR FECR-RELATED"/>
    <property type="match status" value="1"/>
</dbReference>
<dbReference type="Pfam" id="PF16344">
    <property type="entry name" value="FecR_C"/>
    <property type="match status" value="1"/>
</dbReference>
<dbReference type="Pfam" id="PF04773">
    <property type="entry name" value="FecR"/>
    <property type="match status" value="1"/>
</dbReference>
<evidence type="ECO:0000313" key="5">
    <source>
        <dbReference type="Proteomes" id="UP000321436"/>
    </source>
</evidence>
<feature type="transmembrane region" description="Helical" evidence="1">
    <location>
        <begin position="74"/>
        <end position="95"/>
    </location>
</feature>